<evidence type="ECO:0000313" key="3">
    <source>
        <dbReference type="Proteomes" id="UP000294739"/>
    </source>
</evidence>
<dbReference type="InParanoid" id="A0A4R5C5X8"/>
<evidence type="ECO:0000256" key="1">
    <source>
        <dbReference type="SAM" id="Phobius"/>
    </source>
</evidence>
<organism evidence="2 3">
    <name type="scientific">Jiangella asiatica</name>
    <dbReference type="NCBI Taxonomy" id="2530372"/>
    <lineage>
        <taxon>Bacteria</taxon>
        <taxon>Bacillati</taxon>
        <taxon>Actinomycetota</taxon>
        <taxon>Actinomycetes</taxon>
        <taxon>Jiangellales</taxon>
        <taxon>Jiangellaceae</taxon>
        <taxon>Jiangella</taxon>
    </lineage>
</organism>
<name>A0A4R5C5X8_9ACTN</name>
<feature type="transmembrane region" description="Helical" evidence="1">
    <location>
        <begin position="135"/>
        <end position="155"/>
    </location>
</feature>
<comment type="caution">
    <text evidence="2">The sequence shown here is derived from an EMBL/GenBank/DDBJ whole genome shotgun (WGS) entry which is preliminary data.</text>
</comment>
<keyword evidence="1" id="KW-0812">Transmembrane</keyword>
<reference evidence="2 3" key="1">
    <citation type="submission" date="2019-03" db="EMBL/GenBank/DDBJ databases">
        <title>Draft genome sequences of novel Actinobacteria.</title>
        <authorList>
            <person name="Sahin N."/>
            <person name="Ay H."/>
            <person name="Saygin H."/>
        </authorList>
    </citation>
    <scope>NUCLEOTIDE SEQUENCE [LARGE SCALE GENOMIC DNA]</scope>
    <source>
        <strain evidence="2 3">5K138</strain>
    </source>
</reference>
<dbReference type="EMBL" id="SMKZ01000097">
    <property type="protein sequence ID" value="TDD95161.1"/>
    <property type="molecule type" value="Genomic_DNA"/>
</dbReference>
<dbReference type="RefSeq" id="WP_131902110.1">
    <property type="nucleotide sequence ID" value="NZ_SMKZ01000097.1"/>
</dbReference>
<dbReference type="Proteomes" id="UP000294739">
    <property type="component" value="Unassembled WGS sequence"/>
</dbReference>
<protein>
    <submittedName>
        <fullName evidence="2">Uncharacterized protein</fullName>
    </submittedName>
</protein>
<dbReference type="AlphaFoldDB" id="A0A4R5C5X8"/>
<keyword evidence="1" id="KW-1133">Transmembrane helix</keyword>
<keyword evidence="1" id="KW-0472">Membrane</keyword>
<dbReference type="OrthoDB" id="5196423at2"/>
<gene>
    <name evidence="2" type="ORF">E1269_31455</name>
</gene>
<feature type="transmembrane region" description="Helical" evidence="1">
    <location>
        <begin position="109"/>
        <end position="129"/>
    </location>
</feature>
<evidence type="ECO:0000313" key="2">
    <source>
        <dbReference type="EMBL" id="TDD95161.1"/>
    </source>
</evidence>
<keyword evidence="3" id="KW-1185">Reference proteome</keyword>
<accession>A0A4R5C5X8</accession>
<sequence length="254" mass="27061">MTRPHPLSAMKEWEWSQSWEEQQEIVQRLQSRRGTWLPNIVEKRLWGAVRWTSGRPGHAATSGQAVPETFAVLRPGLRDSELRERVTDALRQPAPMFQVAGLGIRRHQLVGAIPGALVGAVLLIVLAFVAGLGVVGAIIGALLGIGLGGVGGAMAGQYKFDRDRAAVLKEGERVRVVTGRYAPTSWSRLVEATTGLEVASDAGAAADGQTADAVQTALWEAAGLLLRSSDHTGVEVLADGMERLAQAHRGIGGR</sequence>
<proteinExistence type="predicted"/>